<dbReference type="EMBL" id="JAAAUQ010000906">
    <property type="protein sequence ID" value="KAF9146474.1"/>
    <property type="molecule type" value="Genomic_DNA"/>
</dbReference>
<reference evidence="1" key="1">
    <citation type="journal article" date="2020" name="Fungal Divers.">
        <title>Resolving the Mortierellaceae phylogeny through synthesis of multi-gene phylogenetics and phylogenomics.</title>
        <authorList>
            <person name="Vandepol N."/>
            <person name="Liber J."/>
            <person name="Desiro A."/>
            <person name="Na H."/>
            <person name="Kennedy M."/>
            <person name="Barry K."/>
            <person name="Grigoriev I.V."/>
            <person name="Miller A.N."/>
            <person name="O'Donnell K."/>
            <person name="Stajich J.E."/>
            <person name="Bonito G."/>
        </authorList>
    </citation>
    <scope>NUCLEOTIDE SEQUENCE</scope>
    <source>
        <strain evidence="1">NRRL 6426</strain>
    </source>
</reference>
<comment type="caution">
    <text evidence="1">The sequence shown here is derived from an EMBL/GenBank/DDBJ whole genome shotgun (WGS) entry which is preliminary data.</text>
</comment>
<dbReference type="OrthoDB" id="2442475at2759"/>
<protein>
    <submittedName>
        <fullName evidence="1">Uncharacterized protein</fullName>
    </submittedName>
</protein>
<dbReference type="Proteomes" id="UP000748756">
    <property type="component" value="Unassembled WGS sequence"/>
</dbReference>
<dbReference type="AlphaFoldDB" id="A0A9P5V831"/>
<feature type="non-terminal residue" evidence="1">
    <location>
        <position position="112"/>
    </location>
</feature>
<organism evidence="1 2">
    <name type="scientific">Linnemannia schmuckeri</name>
    <dbReference type="NCBI Taxonomy" id="64567"/>
    <lineage>
        <taxon>Eukaryota</taxon>
        <taxon>Fungi</taxon>
        <taxon>Fungi incertae sedis</taxon>
        <taxon>Mucoromycota</taxon>
        <taxon>Mortierellomycotina</taxon>
        <taxon>Mortierellomycetes</taxon>
        <taxon>Mortierellales</taxon>
        <taxon>Mortierellaceae</taxon>
        <taxon>Linnemannia</taxon>
    </lineage>
</organism>
<proteinExistence type="predicted"/>
<gene>
    <name evidence="1" type="ORF">BG015_011579</name>
</gene>
<name>A0A9P5V831_9FUNG</name>
<evidence type="ECO:0000313" key="2">
    <source>
        <dbReference type="Proteomes" id="UP000748756"/>
    </source>
</evidence>
<evidence type="ECO:0000313" key="1">
    <source>
        <dbReference type="EMBL" id="KAF9146474.1"/>
    </source>
</evidence>
<accession>A0A9P5V831</accession>
<sequence>MSIHIRVDNRWRTEIAIFELKSSTASPETTHKQQKKSVRLNAAILLELEWRGLKISQSYPIIAEGQALGLNFYTLKRHGGVLGAGKAAVKGVVLPSQVEQLKAFFESDAILA</sequence>
<keyword evidence="2" id="KW-1185">Reference proteome</keyword>